<dbReference type="EMBL" id="JAKUDN010000002">
    <property type="protein sequence ID" value="MCP8352153.1"/>
    <property type="molecule type" value="Genomic_DNA"/>
</dbReference>
<gene>
    <name evidence="3" type="ORF">MKS91_02480</name>
</gene>
<protein>
    <submittedName>
        <fullName evidence="3">TIGR00153 family protein</fullName>
    </submittedName>
</protein>
<proteinExistence type="inferred from homology"/>
<dbReference type="Proteomes" id="UP001320768">
    <property type="component" value="Unassembled WGS sequence"/>
</dbReference>
<dbReference type="InterPro" id="IPR002727">
    <property type="entry name" value="DUF47"/>
</dbReference>
<evidence type="ECO:0000256" key="1">
    <source>
        <dbReference type="ARBA" id="ARBA00008591"/>
    </source>
</evidence>
<dbReference type="SUPFAM" id="SSF109755">
    <property type="entry name" value="PhoU-like"/>
    <property type="match status" value="1"/>
</dbReference>
<name>A0ABT1L6W9_9GAMM</name>
<keyword evidence="4" id="KW-1185">Reference proteome</keyword>
<dbReference type="InterPro" id="IPR038078">
    <property type="entry name" value="PhoU-like_sf"/>
</dbReference>
<organism evidence="3 4">
    <name type="scientific">Candidatus Synchoanobacter obligatus</name>
    <dbReference type="NCBI Taxonomy" id="2919597"/>
    <lineage>
        <taxon>Bacteria</taxon>
        <taxon>Pseudomonadati</taxon>
        <taxon>Pseudomonadota</taxon>
        <taxon>Gammaproteobacteria</taxon>
        <taxon>Candidatus Comchoanobacterales</taxon>
        <taxon>Candidatus Comchoanobacteraceae</taxon>
        <taxon>Candidatus Synchoanobacter</taxon>
    </lineage>
</organism>
<keyword evidence="2" id="KW-0175">Coiled coil</keyword>
<evidence type="ECO:0000313" key="4">
    <source>
        <dbReference type="Proteomes" id="UP001320768"/>
    </source>
</evidence>
<sequence length="226" mass="25800">MIRRPSFFSIFAKSPFKRLEKHMRVVHECVSLLPGFYDLCQAGEWEKAEKVAKKISSLESDADALKRKLQVRLHADLYLPVPRTDVLALLQVQDNIANQAEDVMGLMMGRKMVFPDAVKGSVRLLLAQMIKTCNKALDVNGEMRDLLEAGFDGVVLKMLEEMVTELDALEDEADQIQAKIRQEIFQIESQHNPVDVLFWYHFVKELSAVIDWAQRVGTQLIIISSR</sequence>
<dbReference type="Pfam" id="PF01865">
    <property type="entry name" value="PhoU_div"/>
    <property type="match status" value="1"/>
</dbReference>
<evidence type="ECO:0000313" key="3">
    <source>
        <dbReference type="EMBL" id="MCP8352153.1"/>
    </source>
</evidence>
<feature type="coiled-coil region" evidence="2">
    <location>
        <begin position="159"/>
        <end position="186"/>
    </location>
</feature>
<dbReference type="PANTHER" id="PTHR36536">
    <property type="entry name" value="UPF0111 PROTEIN HI_1603"/>
    <property type="match status" value="1"/>
</dbReference>
<evidence type="ECO:0000256" key="2">
    <source>
        <dbReference type="SAM" id="Coils"/>
    </source>
</evidence>
<dbReference type="PANTHER" id="PTHR36536:SF3">
    <property type="entry name" value="UPF0111 PROTEIN HI_1603"/>
    <property type="match status" value="1"/>
</dbReference>
<comment type="caution">
    <text evidence="3">The sequence shown here is derived from an EMBL/GenBank/DDBJ whole genome shotgun (WGS) entry which is preliminary data.</text>
</comment>
<dbReference type="InterPro" id="IPR018445">
    <property type="entry name" value="Put_Phosphate_transp_reg"/>
</dbReference>
<accession>A0ABT1L6W9</accession>
<dbReference type="NCBIfam" id="TIGR00153">
    <property type="entry name" value="TIGR00153 family protein"/>
    <property type="match status" value="1"/>
</dbReference>
<dbReference type="RefSeq" id="WP_258569262.1">
    <property type="nucleotide sequence ID" value="NZ_JAKUDN010000002.1"/>
</dbReference>
<dbReference type="Gene3D" id="1.20.58.220">
    <property type="entry name" value="Phosphate transport system protein phou homolog 2, domain 2"/>
    <property type="match status" value="1"/>
</dbReference>
<comment type="similarity">
    <text evidence="1">Belongs to the UPF0111 family.</text>
</comment>
<reference evidence="3 4" key="1">
    <citation type="journal article" date="2022" name="Nat. Microbiol.">
        <title>The microbiome of a bacterivorous marine choanoflagellate contains a resource-demanding obligate bacterial associate.</title>
        <authorList>
            <person name="Needham D.M."/>
            <person name="Poirier C."/>
            <person name="Bachy C."/>
            <person name="George E.E."/>
            <person name="Wilken S."/>
            <person name="Yung C.C.M."/>
            <person name="Limardo A.J."/>
            <person name="Morando M."/>
            <person name="Sudek L."/>
            <person name="Malmstrom R.R."/>
            <person name="Keeling P.J."/>
            <person name="Santoro A.E."/>
            <person name="Worden A.Z."/>
        </authorList>
    </citation>
    <scope>NUCLEOTIDE SEQUENCE [LARGE SCALE GENOMIC DNA]</scope>
    <source>
        <strain evidence="3 4">Comchoano-2</strain>
    </source>
</reference>